<dbReference type="SUPFAM" id="SSF89447">
    <property type="entry name" value="AbrB/MazE/MraZ-like"/>
    <property type="match status" value="1"/>
</dbReference>
<sequence>MTSPPAATVSLRGRRRITLPAEIVSADGLSTNDTLEVRLVNGSIVLVPTHAARPAPRSMSRFLVAARGLYGATAEEADAQLRAQRDEW</sequence>
<evidence type="ECO:0000313" key="2">
    <source>
        <dbReference type="EMBL" id="BDI04743.1"/>
    </source>
</evidence>
<protein>
    <recommendedName>
        <fullName evidence="1">SpoVT-AbrB domain-containing protein</fullName>
    </recommendedName>
</protein>
<reference evidence="2" key="1">
    <citation type="submission" date="2022-04" db="EMBL/GenBank/DDBJ databases">
        <title>Whole genome sequence of Sphaerotilus sp. FB-5.</title>
        <authorList>
            <person name="Takeda M."/>
            <person name="Narihara S."/>
            <person name="Akimoto M."/>
            <person name="Akimoto R."/>
            <person name="Nishiyashiki S."/>
            <person name="Murakami T."/>
        </authorList>
    </citation>
    <scope>NUCLEOTIDE SEQUENCE</scope>
    <source>
        <strain evidence="2">FB-5</strain>
    </source>
</reference>
<keyword evidence="3" id="KW-1185">Reference proteome</keyword>
<evidence type="ECO:0000259" key="1">
    <source>
        <dbReference type="Pfam" id="PF04014"/>
    </source>
</evidence>
<dbReference type="Proteomes" id="UP001057498">
    <property type="component" value="Chromosome"/>
</dbReference>
<gene>
    <name evidence="2" type="ORF">CATMQ487_17130</name>
</gene>
<dbReference type="RefSeq" id="WP_251972844.1">
    <property type="nucleotide sequence ID" value="NZ_AP025730.1"/>
</dbReference>
<proteinExistence type="predicted"/>
<dbReference type="InterPro" id="IPR007159">
    <property type="entry name" value="SpoVT-AbrB_dom"/>
</dbReference>
<feature type="domain" description="SpoVT-AbrB" evidence="1">
    <location>
        <begin position="15"/>
        <end position="49"/>
    </location>
</feature>
<dbReference type="EMBL" id="AP025730">
    <property type="protein sequence ID" value="BDI04743.1"/>
    <property type="molecule type" value="Genomic_DNA"/>
</dbReference>
<dbReference type="Pfam" id="PF04014">
    <property type="entry name" value="MazE_antitoxin"/>
    <property type="match status" value="1"/>
</dbReference>
<evidence type="ECO:0000313" key="3">
    <source>
        <dbReference type="Proteomes" id="UP001057498"/>
    </source>
</evidence>
<organism evidence="2 3">
    <name type="scientific">Sphaerotilus microaerophilus</name>
    <dbReference type="NCBI Taxonomy" id="2914710"/>
    <lineage>
        <taxon>Bacteria</taxon>
        <taxon>Pseudomonadati</taxon>
        <taxon>Pseudomonadota</taxon>
        <taxon>Betaproteobacteria</taxon>
        <taxon>Burkholderiales</taxon>
        <taxon>Sphaerotilaceae</taxon>
        <taxon>Sphaerotilus</taxon>
    </lineage>
</organism>
<dbReference type="InterPro" id="IPR037914">
    <property type="entry name" value="SpoVT-AbrB_sf"/>
</dbReference>
<name>A0ABM7YK85_9BURK</name>
<accession>A0ABM7YK85</accession>